<proteinExistence type="inferred from homology"/>
<comment type="cofactor">
    <cofactor evidence="1">
        <name>Mg(2+)</name>
        <dbReference type="ChEBI" id="CHEBI:18420"/>
    </cofactor>
</comment>
<evidence type="ECO:0000256" key="7">
    <source>
        <dbReference type="ARBA" id="ARBA00022741"/>
    </source>
</evidence>
<evidence type="ECO:0000256" key="3">
    <source>
        <dbReference type="ARBA" id="ARBA00012513"/>
    </source>
</evidence>
<evidence type="ECO:0000313" key="18">
    <source>
        <dbReference type="Proteomes" id="UP000188320"/>
    </source>
</evidence>
<keyword evidence="10" id="KW-0460">Magnesium</keyword>
<dbReference type="Pfam" id="PF09202">
    <property type="entry name" value="Rio2_N"/>
    <property type="match status" value="1"/>
</dbReference>
<dbReference type="GO" id="GO:0046872">
    <property type="term" value="F:metal ion binding"/>
    <property type="evidence" value="ECO:0007669"/>
    <property type="project" value="UniProtKB-KW"/>
</dbReference>
<evidence type="ECO:0000256" key="14">
    <source>
        <dbReference type="ARBA" id="ARBA00068837"/>
    </source>
</evidence>
<comment type="catalytic activity">
    <reaction evidence="11">
        <text>L-threonyl-[protein] + ATP = O-phospho-L-threonyl-[protein] + ADP + H(+)</text>
        <dbReference type="Rhea" id="RHEA:46608"/>
        <dbReference type="Rhea" id="RHEA-COMP:11060"/>
        <dbReference type="Rhea" id="RHEA-COMP:11605"/>
        <dbReference type="ChEBI" id="CHEBI:15378"/>
        <dbReference type="ChEBI" id="CHEBI:30013"/>
        <dbReference type="ChEBI" id="CHEBI:30616"/>
        <dbReference type="ChEBI" id="CHEBI:61977"/>
        <dbReference type="ChEBI" id="CHEBI:456216"/>
        <dbReference type="EC" id="2.7.11.1"/>
    </reaction>
</comment>
<dbReference type="GO" id="GO:0005634">
    <property type="term" value="C:nucleus"/>
    <property type="evidence" value="ECO:0007669"/>
    <property type="project" value="TreeGrafter"/>
</dbReference>
<dbReference type="FunFam" id="1.10.10.10:FF:000053">
    <property type="entry name" value="Serine/threonine-protein kinase RIO2"/>
    <property type="match status" value="1"/>
</dbReference>
<evidence type="ECO:0000256" key="12">
    <source>
        <dbReference type="ARBA" id="ARBA00048679"/>
    </source>
</evidence>
<dbReference type="InterPro" id="IPR011009">
    <property type="entry name" value="Kinase-like_dom_sf"/>
</dbReference>
<name>A0A1R1PQZ3_ZANCU</name>
<evidence type="ECO:0000256" key="13">
    <source>
        <dbReference type="ARBA" id="ARBA00068353"/>
    </source>
</evidence>
<dbReference type="SUPFAM" id="SSF46785">
    <property type="entry name" value="Winged helix' DNA-binding domain"/>
    <property type="match status" value="1"/>
</dbReference>
<evidence type="ECO:0000256" key="9">
    <source>
        <dbReference type="ARBA" id="ARBA00022840"/>
    </source>
</evidence>
<dbReference type="Proteomes" id="UP000188320">
    <property type="component" value="Unassembled WGS sequence"/>
</dbReference>
<comment type="catalytic activity">
    <reaction evidence="12">
        <text>L-seryl-[protein] + ATP = O-phospho-L-seryl-[protein] + ADP + H(+)</text>
        <dbReference type="Rhea" id="RHEA:17989"/>
        <dbReference type="Rhea" id="RHEA-COMP:9863"/>
        <dbReference type="Rhea" id="RHEA-COMP:11604"/>
        <dbReference type="ChEBI" id="CHEBI:15378"/>
        <dbReference type="ChEBI" id="CHEBI:29999"/>
        <dbReference type="ChEBI" id="CHEBI:30616"/>
        <dbReference type="ChEBI" id="CHEBI:83421"/>
        <dbReference type="ChEBI" id="CHEBI:456216"/>
        <dbReference type="EC" id="2.7.11.1"/>
    </reaction>
</comment>
<dbReference type="AlphaFoldDB" id="A0A1R1PQZ3"/>
<evidence type="ECO:0000256" key="6">
    <source>
        <dbReference type="ARBA" id="ARBA00022723"/>
    </source>
</evidence>
<sequence>MRLDAKGIRYITVDEFRVLTAVETGSRNHEIVPTSLIKRLANLHGGGINKFIGDLARKNLITKVANSKYDGYKLTYGGYDYLALKSLSKKNCVVSVGNQIGVGKEADVYVVMGKTQSQNENSDENSGSKPGMIHGRRAKEEVIDNEDISEYALKIHRLGRTSFRSVKSNRDYTNNKNSSPSWLYLSRLSAQKEFAFMQVLSRFGFPVPRPIEQNRHCVVMELLDNAIPLKQINKIENPGRLYSDLMDLIVKLANYGLIHCDFNEFNLLIDNNTLKPILIDFPQMVSVTHKNAEFYFNRDVECIRTFFRKKFNYVSLVYPMFTKDVTSVDVGAKNGGDGESTSAGYRLDLIVANSSFTHKMEKELEQVNIFYK</sequence>
<dbReference type="Gene3D" id="1.10.510.10">
    <property type="entry name" value="Transferase(Phosphotransferase) domain 1"/>
    <property type="match status" value="1"/>
</dbReference>
<evidence type="ECO:0000256" key="2">
    <source>
        <dbReference type="ARBA" id="ARBA00009196"/>
    </source>
</evidence>
<keyword evidence="6" id="KW-0479">Metal-binding</keyword>
<dbReference type="CDD" id="cd05144">
    <property type="entry name" value="RIO2_C"/>
    <property type="match status" value="1"/>
</dbReference>
<dbReference type="FunFam" id="3.30.200.20:FF:000052">
    <property type="entry name" value="Serine/threonine-protein kinase RIO2"/>
    <property type="match status" value="1"/>
</dbReference>
<dbReference type="Gene3D" id="1.10.10.10">
    <property type="entry name" value="Winged helix-like DNA-binding domain superfamily/Winged helix DNA-binding domain"/>
    <property type="match status" value="1"/>
</dbReference>
<dbReference type="Pfam" id="PF01163">
    <property type="entry name" value="RIO1"/>
    <property type="match status" value="1"/>
</dbReference>
<dbReference type="GO" id="GO:0030490">
    <property type="term" value="P:maturation of SSU-rRNA"/>
    <property type="evidence" value="ECO:0007669"/>
    <property type="project" value="TreeGrafter"/>
</dbReference>
<evidence type="ECO:0000259" key="16">
    <source>
        <dbReference type="SMART" id="SM00090"/>
    </source>
</evidence>
<dbReference type="EMBL" id="LSSK01000445">
    <property type="protein sequence ID" value="OMH83323.1"/>
    <property type="molecule type" value="Genomic_DNA"/>
</dbReference>
<dbReference type="InterPro" id="IPR018934">
    <property type="entry name" value="RIO_dom"/>
</dbReference>
<dbReference type="SMART" id="SM00090">
    <property type="entry name" value="RIO"/>
    <property type="match status" value="1"/>
</dbReference>
<comment type="similarity">
    <text evidence="2">Belongs to the protein kinase superfamily. RIO-type Ser/Thr kinase family.</text>
</comment>
<dbReference type="PANTHER" id="PTHR45852:SF1">
    <property type="entry name" value="SERINE_THREONINE-PROTEIN KINASE RIO2"/>
    <property type="match status" value="1"/>
</dbReference>
<reference evidence="18" key="1">
    <citation type="submission" date="2017-01" db="EMBL/GenBank/DDBJ databases">
        <authorList>
            <person name="Wang Y."/>
            <person name="White M."/>
            <person name="Kvist S."/>
            <person name="Moncalvo J.-M."/>
        </authorList>
    </citation>
    <scope>NUCLEOTIDE SEQUENCE [LARGE SCALE GENOMIC DNA]</scope>
    <source>
        <strain evidence="18">COL-18-3</strain>
    </source>
</reference>
<dbReference type="Gene3D" id="3.30.200.20">
    <property type="entry name" value="Phosphorylase Kinase, domain 1"/>
    <property type="match status" value="1"/>
</dbReference>
<evidence type="ECO:0000256" key="8">
    <source>
        <dbReference type="ARBA" id="ARBA00022777"/>
    </source>
</evidence>
<keyword evidence="7" id="KW-0547">Nucleotide-binding</keyword>
<comment type="caution">
    <text evidence="17">The sequence shown here is derived from an EMBL/GenBank/DDBJ whole genome shotgun (WGS) entry which is preliminary data.</text>
</comment>
<dbReference type="SUPFAM" id="SSF56112">
    <property type="entry name" value="Protein kinase-like (PK-like)"/>
    <property type="match status" value="1"/>
</dbReference>
<dbReference type="PANTHER" id="PTHR45852">
    <property type="entry name" value="SER/THR-PROTEIN KINASE RIO2"/>
    <property type="match status" value="1"/>
</dbReference>
<dbReference type="GO" id="GO:0030688">
    <property type="term" value="C:preribosome, small subunit precursor"/>
    <property type="evidence" value="ECO:0007669"/>
    <property type="project" value="TreeGrafter"/>
</dbReference>
<keyword evidence="4" id="KW-0723">Serine/threonine-protein kinase</keyword>
<evidence type="ECO:0000256" key="11">
    <source>
        <dbReference type="ARBA" id="ARBA00047899"/>
    </source>
</evidence>
<feature type="region of interest" description="Disordered" evidence="15">
    <location>
        <begin position="115"/>
        <end position="138"/>
    </location>
</feature>
<dbReference type="OrthoDB" id="10258631at2759"/>
<feature type="domain" description="RIO kinase" evidence="16">
    <location>
        <begin position="65"/>
        <end position="327"/>
    </location>
</feature>
<evidence type="ECO:0000256" key="4">
    <source>
        <dbReference type="ARBA" id="ARBA00022527"/>
    </source>
</evidence>
<keyword evidence="8 17" id="KW-0418">Kinase</keyword>
<dbReference type="InterPro" id="IPR036390">
    <property type="entry name" value="WH_DNA-bd_sf"/>
</dbReference>
<protein>
    <recommendedName>
        <fullName evidence="13">Serine/threonine-protein kinase RIO2</fullName>
        <ecNumber evidence="3">2.7.11.1</ecNumber>
    </recommendedName>
    <alternativeName>
        <fullName evidence="14">Serine/threonine-protein kinase rio2</fullName>
    </alternativeName>
</protein>
<dbReference type="EC" id="2.7.11.1" evidence="3"/>
<gene>
    <name evidence="17" type="ORF">AX774_g3182</name>
</gene>
<evidence type="ECO:0000256" key="1">
    <source>
        <dbReference type="ARBA" id="ARBA00001946"/>
    </source>
</evidence>
<dbReference type="InterPro" id="IPR000687">
    <property type="entry name" value="RIO_kinase"/>
</dbReference>
<organism evidence="17 18">
    <name type="scientific">Zancudomyces culisetae</name>
    <name type="common">Gut fungus</name>
    <name type="synonym">Smittium culisetae</name>
    <dbReference type="NCBI Taxonomy" id="1213189"/>
    <lineage>
        <taxon>Eukaryota</taxon>
        <taxon>Fungi</taxon>
        <taxon>Fungi incertae sedis</taxon>
        <taxon>Zoopagomycota</taxon>
        <taxon>Kickxellomycotina</taxon>
        <taxon>Harpellomycetes</taxon>
        <taxon>Harpellales</taxon>
        <taxon>Legeriomycetaceae</taxon>
        <taxon>Zancudomyces</taxon>
    </lineage>
</organism>
<feature type="compositionally biased region" description="Polar residues" evidence="15">
    <location>
        <begin position="115"/>
        <end position="128"/>
    </location>
</feature>
<dbReference type="GO" id="GO:0005829">
    <property type="term" value="C:cytosol"/>
    <property type="evidence" value="ECO:0007669"/>
    <property type="project" value="TreeGrafter"/>
</dbReference>
<evidence type="ECO:0000313" key="17">
    <source>
        <dbReference type="EMBL" id="OMH83323.1"/>
    </source>
</evidence>
<dbReference type="InterPro" id="IPR036388">
    <property type="entry name" value="WH-like_DNA-bd_sf"/>
</dbReference>
<evidence type="ECO:0000256" key="5">
    <source>
        <dbReference type="ARBA" id="ARBA00022679"/>
    </source>
</evidence>
<dbReference type="GO" id="GO:0004674">
    <property type="term" value="F:protein serine/threonine kinase activity"/>
    <property type="evidence" value="ECO:0007669"/>
    <property type="project" value="UniProtKB-KW"/>
</dbReference>
<keyword evidence="9" id="KW-0067">ATP-binding</keyword>
<keyword evidence="5" id="KW-0808">Transferase</keyword>
<accession>A0A1R1PQZ3</accession>
<evidence type="ECO:0000256" key="10">
    <source>
        <dbReference type="ARBA" id="ARBA00022842"/>
    </source>
</evidence>
<dbReference type="GO" id="GO:0005524">
    <property type="term" value="F:ATP binding"/>
    <property type="evidence" value="ECO:0007669"/>
    <property type="project" value="UniProtKB-KW"/>
</dbReference>
<dbReference type="InterPro" id="IPR030484">
    <property type="entry name" value="Rio2"/>
</dbReference>
<keyword evidence="18" id="KW-1185">Reference proteome</keyword>
<evidence type="ECO:0000256" key="15">
    <source>
        <dbReference type="SAM" id="MobiDB-lite"/>
    </source>
</evidence>
<dbReference type="InterPro" id="IPR015285">
    <property type="entry name" value="RIO2_wHTH_N"/>
</dbReference>